<name>A0ACD3SRS7_9BURK</name>
<protein>
    <submittedName>
        <fullName evidence="1">3-phenylpropionate/cinnamic acid dioxygenase subunit beta</fullName>
        <ecNumber evidence="1">1.14.12.19</ecNumber>
    </submittedName>
</protein>
<dbReference type="EMBL" id="AKCV02000015">
    <property type="protein sequence ID" value="TMS58950.1"/>
    <property type="molecule type" value="Genomic_DNA"/>
</dbReference>
<keyword evidence="1" id="KW-0560">Oxidoreductase</keyword>
<proteinExistence type="predicted"/>
<reference evidence="1" key="1">
    <citation type="submission" date="2019-05" db="EMBL/GenBank/DDBJ databases">
        <title>Revised genome assembly of Burkholderiaceae (previously Ralstonia) sp. PBA.</title>
        <authorList>
            <person name="Gan H.M."/>
        </authorList>
    </citation>
    <scope>NUCLEOTIDE SEQUENCE</scope>
    <source>
        <strain evidence="1">PBA</strain>
    </source>
</reference>
<gene>
    <name evidence="1" type="ORF">MW7_007695</name>
</gene>
<comment type="caution">
    <text evidence="1">The sequence shown here is derived from an EMBL/GenBank/DDBJ whole genome shotgun (WGS) entry which is preliminary data.</text>
</comment>
<keyword evidence="1" id="KW-0223">Dioxygenase</keyword>
<organism evidence="1 2">
    <name type="scientific">Imbroritus primus</name>
    <dbReference type="NCBI Taxonomy" id="3058603"/>
    <lineage>
        <taxon>Bacteria</taxon>
        <taxon>Pseudomonadati</taxon>
        <taxon>Pseudomonadota</taxon>
        <taxon>Betaproteobacteria</taxon>
        <taxon>Burkholderiales</taxon>
        <taxon>Burkholderiaceae</taxon>
        <taxon>Imbroritus</taxon>
    </lineage>
</organism>
<sequence>MATWWEINQFYSAESALLDARQYEEWLALMHQELSYVVPIARNVRRDKLAQEYTRSGETCWFDEGHATLSKRIAQLKTGMHWIEEPSSRFSRMVTNVQVHGYDAAARSADVESRFLVYQNRLDAEVSLFAGRRRDTLVREGTSWLIKRREVYLAQSTLLSKALALFF</sequence>
<dbReference type="EC" id="1.14.12.19" evidence="1"/>
<keyword evidence="2" id="KW-1185">Reference proteome</keyword>
<evidence type="ECO:0000313" key="1">
    <source>
        <dbReference type="EMBL" id="TMS58950.1"/>
    </source>
</evidence>
<accession>A0ACD3SRS7</accession>
<evidence type="ECO:0000313" key="2">
    <source>
        <dbReference type="Proteomes" id="UP000004277"/>
    </source>
</evidence>
<dbReference type="Proteomes" id="UP000004277">
    <property type="component" value="Unassembled WGS sequence"/>
</dbReference>